<keyword evidence="1" id="KW-0808">Transferase</keyword>
<dbReference type="Gene3D" id="3.40.50.300">
    <property type="entry name" value="P-loop containing nucleotide triphosphate hydrolases"/>
    <property type="match status" value="1"/>
</dbReference>
<comment type="similarity">
    <text evidence="1">Belongs to the sulfotransferase 1 family.</text>
</comment>
<protein>
    <recommendedName>
        <fullName evidence="1">Sulfotransferase</fullName>
        <ecNumber evidence="1">2.8.2.-</ecNumber>
    </recommendedName>
</protein>
<evidence type="ECO:0000313" key="4">
    <source>
        <dbReference type="Proteomes" id="UP001459277"/>
    </source>
</evidence>
<proteinExistence type="inferred from homology"/>
<dbReference type="EMBL" id="JAZDWU010000002">
    <property type="protein sequence ID" value="KAL0012750.1"/>
    <property type="molecule type" value="Genomic_DNA"/>
</dbReference>
<feature type="domain" description="Sulfotransferase" evidence="2">
    <location>
        <begin position="42"/>
        <end position="93"/>
    </location>
</feature>
<organism evidence="3 4">
    <name type="scientific">Lithocarpus litseifolius</name>
    <dbReference type="NCBI Taxonomy" id="425828"/>
    <lineage>
        <taxon>Eukaryota</taxon>
        <taxon>Viridiplantae</taxon>
        <taxon>Streptophyta</taxon>
        <taxon>Embryophyta</taxon>
        <taxon>Tracheophyta</taxon>
        <taxon>Spermatophyta</taxon>
        <taxon>Magnoliopsida</taxon>
        <taxon>eudicotyledons</taxon>
        <taxon>Gunneridae</taxon>
        <taxon>Pentapetalae</taxon>
        <taxon>rosids</taxon>
        <taxon>fabids</taxon>
        <taxon>Fagales</taxon>
        <taxon>Fagaceae</taxon>
        <taxon>Lithocarpus</taxon>
    </lineage>
</organism>
<evidence type="ECO:0000256" key="1">
    <source>
        <dbReference type="RuleBase" id="RU361155"/>
    </source>
</evidence>
<sequence>MNHSPKGNEKEEYRYDPKTLNNYKEIMSTTPRRKGSWVDDLYHFENLSSLKVNESGTMKVGANALAAKNCVFFRKGQVGNWKNHLTPEMAKQIN</sequence>
<dbReference type="EC" id="2.8.2.-" evidence="1"/>
<dbReference type="InterPro" id="IPR000863">
    <property type="entry name" value="Sulfotransferase_dom"/>
</dbReference>
<dbReference type="Proteomes" id="UP001459277">
    <property type="component" value="Unassembled WGS sequence"/>
</dbReference>
<dbReference type="GO" id="GO:0008146">
    <property type="term" value="F:sulfotransferase activity"/>
    <property type="evidence" value="ECO:0007669"/>
    <property type="project" value="InterPro"/>
</dbReference>
<comment type="caution">
    <text evidence="3">The sequence shown here is derived from an EMBL/GenBank/DDBJ whole genome shotgun (WGS) entry which is preliminary data.</text>
</comment>
<accession>A0AAW2DPU9</accession>
<evidence type="ECO:0000259" key="2">
    <source>
        <dbReference type="Pfam" id="PF00685"/>
    </source>
</evidence>
<keyword evidence="4" id="KW-1185">Reference proteome</keyword>
<evidence type="ECO:0000313" key="3">
    <source>
        <dbReference type="EMBL" id="KAL0012750.1"/>
    </source>
</evidence>
<dbReference type="SUPFAM" id="SSF52540">
    <property type="entry name" value="P-loop containing nucleoside triphosphate hydrolases"/>
    <property type="match status" value="1"/>
</dbReference>
<dbReference type="Pfam" id="PF00685">
    <property type="entry name" value="Sulfotransfer_1"/>
    <property type="match status" value="1"/>
</dbReference>
<reference evidence="3 4" key="1">
    <citation type="submission" date="2024-01" db="EMBL/GenBank/DDBJ databases">
        <title>A telomere-to-telomere, gap-free genome of sweet tea (Lithocarpus litseifolius).</title>
        <authorList>
            <person name="Zhou J."/>
        </authorList>
    </citation>
    <scope>NUCLEOTIDE SEQUENCE [LARGE SCALE GENOMIC DNA]</scope>
    <source>
        <strain evidence="3">Zhou-2022a</strain>
        <tissue evidence="3">Leaf</tissue>
    </source>
</reference>
<name>A0AAW2DPU9_9ROSI</name>
<dbReference type="InterPro" id="IPR027417">
    <property type="entry name" value="P-loop_NTPase"/>
</dbReference>
<dbReference type="AlphaFoldDB" id="A0AAW2DPU9"/>
<gene>
    <name evidence="3" type="ORF">SO802_007858</name>
</gene>